<dbReference type="PANTHER" id="PTHR21600:SF89">
    <property type="entry name" value="RIBOSOMAL LARGE SUBUNIT PSEUDOURIDINE SYNTHASE A"/>
    <property type="match status" value="1"/>
</dbReference>
<dbReference type="Pfam" id="PF00849">
    <property type="entry name" value="PseudoU_synth_2"/>
    <property type="match status" value="1"/>
</dbReference>
<gene>
    <name evidence="2" type="ORF">AS359_06445</name>
</gene>
<dbReference type="GO" id="GO:0140098">
    <property type="term" value="F:catalytic activity, acting on RNA"/>
    <property type="evidence" value="ECO:0007669"/>
    <property type="project" value="UniProtKB-ARBA"/>
</dbReference>
<dbReference type="AlphaFoldDB" id="A0A0W7YXP7"/>
<sequence length="219" mass="24538">MKTLLTTIRPSCLYEDEHLLVLDKPAGLLSVPGRGPDKQDCLIHRAVLHWPDALVVHRLDMATSGLLIFARNKEVQRLLGDAFAARTIHKRYTAIVHGTVLTPDWCMVDAPLICDWERRPLQIVDHSIGKPSQTRYLRHPSQDGVPAGCTRLWLEPITGRSHQLRVHMSHIGHPMLGDALYAPAPVAQMSDRLCLHATVLEFPHPVTGQKLYIESPAPF</sequence>
<dbReference type="PANTHER" id="PTHR21600">
    <property type="entry name" value="MITOCHONDRIAL RNA PSEUDOURIDINE SYNTHASE"/>
    <property type="match status" value="1"/>
</dbReference>
<evidence type="ECO:0000313" key="3">
    <source>
        <dbReference type="Proteomes" id="UP000053300"/>
    </source>
</evidence>
<accession>A0A1V3TQ88</accession>
<dbReference type="InterPro" id="IPR020103">
    <property type="entry name" value="PsdUridine_synth_cat_dom_sf"/>
</dbReference>
<dbReference type="STRING" id="225992.B5M06_16065"/>
<dbReference type="EMBL" id="LPXH01000035">
    <property type="protein sequence ID" value="KUF39716.1"/>
    <property type="molecule type" value="Genomic_DNA"/>
</dbReference>
<dbReference type="GO" id="GO:0009982">
    <property type="term" value="F:pseudouridine synthase activity"/>
    <property type="evidence" value="ECO:0007669"/>
    <property type="project" value="InterPro"/>
</dbReference>
<dbReference type="CDD" id="cd02869">
    <property type="entry name" value="PseudoU_synth_RluA_like"/>
    <property type="match status" value="1"/>
</dbReference>
<comment type="caution">
    <text evidence="2">The sequence shown here is derived from an EMBL/GenBank/DDBJ whole genome shotgun (WGS) entry which is preliminary data.</text>
</comment>
<protein>
    <submittedName>
        <fullName evidence="2">RNA pseudouridine synthase</fullName>
    </submittedName>
</protein>
<dbReference type="GO" id="GO:0000455">
    <property type="term" value="P:enzyme-directed rRNA pseudouridine synthesis"/>
    <property type="evidence" value="ECO:0007669"/>
    <property type="project" value="TreeGrafter"/>
</dbReference>
<dbReference type="Proteomes" id="UP000053300">
    <property type="component" value="Unassembled WGS sequence"/>
</dbReference>
<name>A0A0W7YXP7_9BURK</name>
<dbReference type="InterPro" id="IPR006224">
    <property type="entry name" value="PsdUridine_synth_RluA-like_CS"/>
</dbReference>
<dbReference type="InterPro" id="IPR006145">
    <property type="entry name" value="PsdUridine_synth_RsuA/RluA"/>
</dbReference>
<accession>A0A0W7YXP7</accession>
<dbReference type="GO" id="GO:0003723">
    <property type="term" value="F:RNA binding"/>
    <property type="evidence" value="ECO:0007669"/>
    <property type="project" value="InterPro"/>
</dbReference>
<evidence type="ECO:0000313" key="2">
    <source>
        <dbReference type="EMBL" id="KUF39716.1"/>
    </source>
</evidence>
<proteinExistence type="predicted"/>
<dbReference type="Gene3D" id="3.30.2350.10">
    <property type="entry name" value="Pseudouridine synthase"/>
    <property type="match status" value="1"/>
</dbReference>
<evidence type="ECO:0000259" key="1">
    <source>
        <dbReference type="Pfam" id="PF00849"/>
    </source>
</evidence>
<organism evidence="2 3">
    <name type="scientific">Comamonas kerstersii</name>
    <dbReference type="NCBI Taxonomy" id="225992"/>
    <lineage>
        <taxon>Bacteria</taxon>
        <taxon>Pseudomonadati</taxon>
        <taxon>Pseudomonadota</taxon>
        <taxon>Betaproteobacteria</taxon>
        <taxon>Burkholderiales</taxon>
        <taxon>Comamonadaceae</taxon>
        <taxon>Comamonas</taxon>
    </lineage>
</organism>
<dbReference type="InterPro" id="IPR050188">
    <property type="entry name" value="RluA_PseudoU_synthase"/>
</dbReference>
<dbReference type="PROSITE" id="PS01129">
    <property type="entry name" value="PSI_RLU"/>
    <property type="match status" value="1"/>
</dbReference>
<feature type="domain" description="Pseudouridine synthase RsuA/RluA-like" evidence="1">
    <location>
        <begin position="18"/>
        <end position="170"/>
    </location>
</feature>
<reference evidence="2 3" key="1">
    <citation type="submission" date="2015-12" db="EMBL/GenBank/DDBJ databases">
        <title>Complete genome sequence of a multi-drug resistant strain Acidovorax sp. 12322-1.</title>
        <authorList>
            <person name="Ming D."/>
            <person name="Wang M."/>
            <person name="Hu S."/>
            <person name="Zhou Y."/>
            <person name="Jiang T."/>
        </authorList>
    </citation>
    <scope>NUCLEOTIDE SEQUENCE [LARGE SCALE GENOMIC DNA]</scope>
    <source>
        <strain evidence="2 3">12322-1</strain>
    </source>
</reference>
<dbReference type="SUPFAM" id="SSF55120">
    <property type="entry name" value="Pseudouridine synthase"/>
    <property type="match status" value="1"/>
</dbReference>
<keyword evidence="3" id="KW-1185">Reference proteome</keyword>